<evidence type="ECO:0000313" key="2">
    <source>
        <dbReference type="Proteomes" id="UP000195221"/>
    </source>
</evidence>
<proteinExistence type="predicted"/>
<comment type="caution">
    <text evidence="1">The sequence shown here is derived from an EMBL/GenBank/DDBJ whole genome shotgun (WGS) entry which is preliminary data.</text>
</comment>
<sequence>MSKIKTFAGHDHNSYALRFQLFRKPALKNSFSLSIVGVNID</sequence>
<evidence type="ECO:0000313" key="1">
    <source>
        <dbReference type="EMBL" id="OTP72180.1"/>
    </source>
</evidence>
<dbReference type="AlphaFoldDB" id="A0A242MLX9"/>
<protein>
    <submittedName>
        <fullName evidence="1">Uncharacterized protein</fullName>
    </submittedName>
</protein>
<dbReference type="EMBL" id="NBTZ01000093">
    <property type="protein sequence ID" value="OTP72180.1"/>
    <property type="molecule type" value="Genomic_DNA"/>
</dbReference>
<organism evidence="1 2">
    <name type="scientific">Caballeronia sordidicola</name>
    <name type="common">Burkholderia sordidicola</name>
    <dbReference type="NCBI Taxonomy" id="196367"/>
    <lineage>
        <taxon>Bacteria</taxon>
        <taxon>Pseudomonadati</taxon>
        <taxon>Pseudomonadota</taxon>
        <taxon>Betaproteobacteria</taxon>
        <taxon>Burkholderiales</taxon>
        <taxon>Burkholderiaceae</taxon>
        <taxon>Caballeronia</taxon>
    </lineage>
</organism>
<accession>A0A242MLX9</accession>
<gene>
    <name evidence="1" type="ORF">PAMC26577_21710</name>
</gene>
<dbReference type="Proteomes" id="UP000195221">
    <property type="component" value="Unassembled WGS sequence"/>
</dbReference>
<name>A0A242MLX9_CABSO</name>
<reference evidence="1 2" key="1">
    <citation type="submission" date="2017-03" db="EMBL/GenBank/DDBJ databases">
        <title>Genome analysis of strain PAMC 26577.</title>
        <authorList>
            <person name="Oh H.-M."/>
            <person name="Yang J.-A."/>
        </authorList>
    </citation>
    <scope>NUCLEOTIDE SEQUENCE [LARGE SCALE GENOMIC DNA]</scope>
    <source>
        <strain evidence="1 2">PAMC 26577</strain>
    </source>
</reference>